<protein>
    <recommendedName>
        <fullName evidence="3 9">NADH-ubiquinone oxidoreductase chain 3</fullName>
        <ecNumber evidence="9">7.1.1.2</ecNumber>
    </recommendedName>
</protein>
<organism evidence="10">
    <name type="scientific">Passalidae sp. GENSP01</name>
    <dbReference type="NCBI Taxonomy" id="1205571"/>
    <lineage>
        <taxon>Eukaryota</taxon>
        <taxon>Metazoa</taxon>
        <taxon>Ecdysozoa</taxon>
        <taxon>Arthropoda</taxon>
        <taxon>Hexapoda</taxon>
        <taxon>Insecta</taxon>
        <taxon>Pterygota</taxon>
        <taxon>Neoptera</taxon>
        <taxon>Endopterygota</taxon>
        <taxon>Coleoptera</taxon>
        <taxon>Polyphaga</taxon>
        <taxon>Scarabaeiformia</taxon>
        <taxon>Passalidae</taxon>
    </lineage>
</organism>
<keyword evidence="9" id="KW-1278">Translocase</keyword>
<name>A0A0S2MRQ1_9SCAR</name>
<evidence type="ECO:0000313" key="10">
    <source>
        <dbReference type="EMBL" id="ALO77417.1"/>
    </source>
</evidence>
<dbReference type="PANTHER" id="PTHR11058">
    <property type="entry name" value="NADH-UBIQUINONE OXIDOREDUCTASE CHAIN 3"/>
    <property type="match status" value="1"/>
</dbReference>
<evidence type="ECO:0000256" key="1">
    <source>
        <dbReference type="ARBA" id="ARBA00004370"/>
    </source>
</evidence>
<dbReference type="GO" id="GO:0031966">
    <property type="term" value="C:mitochondrial membrane"/>
    <property type="evidence" value="ECO:0007669"/>
    <property type="project" value="UniProtKB-SubCell"/>
</dbReference>
<evidence type="ECO:0000256" key="5">
    <source>
        <dbReference type="ARBA" id="ARBA00022692"/>
    </source>
</evidence>
<dbReference type="EC" id="7.1.1.2" evidence="9"/>
<dbReference type="InterPro" id="IPR038430">
    <property type="entry name" value="NDAH_ubi_oxred_su3_sf"/>
</dbReference>
<keyword evidence="9" id="KW-0679">Respiratory chain</keyword>
<accession>A0A0S2MRQ1</accession>
<dbReference type="PANTHER" id="PTHR11058:SF9">
    <property type="entry name" value="NADH-UBIQUINONE OXIDOREDUCTASE CHAIN 3"/>
    <property type="match status" value="1"/>
</dbReference>
<geneLocation type="mitochondrion" evidence="10"/>
<gene>
    <name evidence="10" type="primary">nad3</name>
</gene>
<dbReference type="Gene3D" id="1.20.58.1610">
    <property type="entry name" value="NADH:ubiquinone/plastoquinone oxidoreductase, chain 3"/>
    <property type="match status" value="1"/>
</dbReference>
<dbReference type="AlphaFoldDB" id="A0A0S2MRQ1"/>
<evidence type="ECO:0000256" key="9">
    <source>
        <dbReference type="RuleBase" id="RU003640"/>
    </source>
</evidence>
<dbReference type="GO" id="GO:0030964">
    <property type="term" value="C:NADH dehydrogenase complex"/>
    <property type="evidence" value="ECO:0007669"/>
    <property type="project" value="TreeGrafter"/>
</dbReference>
<proteinExistence type="inferred from homology"/>
<sequence>MMMTILMTFIFFIIPLLIFFLSWILSKKTFLNREKTSPFECGFDPKTFARIPFTLLYFLIIIIFLIFDVEITLLIPMISTFSLTNLMNMTMLMLSFIIILLYGLYHEWYQKALTWMK</sequence>
<dbReference type="EMBL" id="JX412836">
    <property type="protein sequence ID" value="ALO77417.1"/>
    <property type="molecule type" value="Genomic_DNA"/>
</dbReference>
<keyword evidence="9" id="KW-0830">Ubiquinone</keyword>
<keyword evidence="9" id="KW-0249">Electron transport</keyword>
<feature type="transmembrane region" description="Helical" evidence="9">
    <location>
        <begin position="85"/>
        <end position="105"/>
    </location>
</feature>
<keyword evidence="7 9" id="KW-0472">Membrane</keyword>
<comment type="similarity">
    <text evidence="2 9">Belongs to the complex I subunit 3 family.</text>
</comment>
<evidence type="ECO:0000256" key="7">
    <source>
        <dbReference type="ARBA" id="ARBA00023136"/>
    </source>
</evidence>
<evidence type="ECO:0000256" key="8">
    <source>
        <dbReference type="ARBA" id="ARBA00049551"/>
    </source>
</evidence>
<dbReference type="Pfam" id="PF00507">
    <property type="entry name" value="Oxidored_q4"/>
    <property type="match status" value="1"/>
</dbReference>
<evidence type="ECO:0000256" key="2">
    <source>
        <dbReference type="ARBA" id="ARBA00008472"/>
    </source>
</evidence>
<keyword evidence="6 9" id="KW-1133">Transmembrane helix</keyword>
<comment type="function">
    <text evidence="9">Core subunit of the mitochondrial membrane respiratory chain NADH dehydrogenase (Complex I) which catalyzes electron transfer from NADH through the respiratory chain, using ubiquinone as an electron acceptor. Essential for the catalytic activity of complex I.</text>
</comment>
<dbReference type="GO" id="GO:0008137">
    <property type="term" value="F:NADH dehydrogenase (ubiquinone) activity"/>
    <property type="evidence" value="ECO:0007669"/>
    <property type="project" value="UniProtKB-UniRule"/>
</dbReference>
<keyword evidence="5 9" id="KW-0812">Transmembrane</keyword>
<feature type="transmembrane region" description="Helical" evidence="9">
    <location>
        <begin position="55"/>
        <end position="79"/>
    </location>
</feature>
<dbReference type="InterPro" id="IPR000440">
    <property type="entry name" value="NADH_UbQ/plastoQ_OxRdtase_su3"/>
</dbReference>
<comment type="subcellular location">
    <subcellularLocation>
        <location evidence="1">Membrane</location>
    </subcellularLocation>
    <subcellularLocation>
        <location evidence="9">Mitochondrion membrane</location>
        <topology evidence="9">Multi-pass membrane protein</topology>
    </subcellularLocation>
</comment>
<evidence type="ECO:0000256" key="4">
    <source>
        <dbReference type="ARBA" id="ARBA00022448"/>
    </source>
</evidence>
<evidence type="ECO:0000256" key="6">
    <source>
        <dbReference type="ARBA" id="ARBA00022989"/>
    </source>
</evidence>
<feature type="transmembrane region" description="Helical" evidence="9">
    <location>
        <begin position="6"/>
        <end position="25"/>
    </location>
</feature>
<keyword evidence="9" id="KW-0520">NAD</keyword>
<comment type="catalytic activity">
    <reaction evidence="8 9">
        <text>a ubiquinone + NADH + 5 H(+)(in) = a ubiquinol + NAD(+) + 4 H(+)(out)</text>
        <dbReference type="Rhea" id="RHEA:29091"/>
        <dbReference type="Rhea" id="RHEA-COMP:9565"/>
        <dbReference type="Rhea" id="RHEA-COMP:9566"/>
        <dbReference type="ChEBI" id="CHEBI:15378"/>
        <dbReference type="ChEBI" id="CHEBI:16389"/>
        <dbReference type="ChEBI" id="CHEBI:17976"/>
        <dbReference type="ChEBI" id="CHEBI:57540"/>
        <dbReference type="ChEBI" id="CHEBI:57945"/>
        <dbReference type="EC" id="7.1.1.2"/>
    </reaction>
</comment>
<evidence type="ECO:0000256" key="3">
    <source>
        <dbReference type="ARBA" id="ARBA00021007"/>
    </source>
</evidence>
<keyword evidence="9 10" id="KW-0496">Mitochondrion</keyword>
<keyword evidence="4 9" id="KW-0813">Transport</keyword>
<reference evidence="10" key="1">
    <citation type="submission" date="2012-06" db="EMBL/GenBank/DDBJ databases">
        <title>Mitogenomics of the Coleoptera under dense taxon sampling.</title>
        <authorList>
            <person name="Timmermans M.J.T.N."/>
            <person name="Lim J."/>
            <person name="Dodsworth S."/>
            <person name="Haran J."/>
            <person name="Ahrens D."/>
            <person name="Bocak L."/>
            <person name="London A."/>
            <person name="Culverwell L."/>
            <person name="Vogler A.P."/>
        </authorList>
    </citation>
    <scope>NUCLEOTIDE SEQUENCE</scope>
</reference>